<protein>
    <submittedName>
        <fullName evidence="1">Uncharacterized protein</fullName>
    </submittedName>
</protein>
<accession>A0AAX3J8X0</accession>
<organism evidence="1 2">
    <name type="scientific">Pantoea brenneri</name>
    <dbReference type="NCBI Taxonomy" id="472694"/>
    <lineage>
        <taxon>Bacteria</taxon>
        <taxon>Pseudomonadati</taxon>
        <taxon>Pseudomonadota</taxon>
        <taxon>Gammaproteobacteria</taxon>
        <taxon>Enterobacterales</taxon>
        <taxon>Erwiniaceae</taxon>
        <taxon>Pantoea</taxon>
    </lineage>
</organism>
<evidence type="ECO:0000313" key="1">
    <source>
        <dbReference type="EMBL" id="VXC21477.1"/>
    </source>
</evidence>
<dbReference type="EMBL" id="CABWMH010000018">
    <property type="protein sequence ID" value="VXC21477.1"/>
    <property type="molecule type" value="Genomic_DNA"/>
</dbReference>
<reference evidence="1 2" key="1">
    <citation type="submission" date="2019-10" db="EMBL/GenBank/DDBJ databases">
        <authorList>
            <person name="Karimi E."/>
        </authorList>
    </citation>
    <scope>NUCLEOTIDE SEQUENCE [LARGE SCALE GENOMIC DNA]</scope>
    <source>
        <strain evidence="1">Pantoea sp. 111</strain>
    </source>
</reference>
<comment type="caution">
    <text evidence="1">The sequence shown here is derived from an EMBL/GenBank/DDBJ whole genome shotgun (WGS) entry which is preliminary data.</text>
</comment>
<sequence>MDRSGRIRVGFLPAALPDRKKAAKTKDVHTRAKLRVIRILPDLYPVRNRLIKKLHF</sequence>
<dbReference type="Proteomes" id="UP000433737">
    <property type="component" value="Unassembled WGS sequence"/>
</dbReference>
<gene>
    <name evidence="1" type="ORF">PANT111_250044</name>
</gene>
<dbReference type="AlphaFoldDB" id="A0AAX3J8X0"/>
<proteinExistence type="predicted"/>
<name>A0AAX3J8X0_9GAMM</name>
<evidence type="ECO:0000313" key="2">
    <source>
        <dbReference type="Proteomes" id="UP000433737"/>
    </source>
</evidence>